<gene>
    <name evidence="2" type="ORF">FWK35_00026390</name>
</gene>
<dbReference type="EMBL" id="VUJU01005638">
    <property type="protein sequence ID" value="KAF0750685.1"/>
    <property type="molecule type" value="Genomic_DNA"/>
</dbReference>
<dbReference type="AlphaFoldDB" id="A0A6G0Y7Y4"/>
<reference evidence="2 3" key="1">
    <citation type="submission" date="2019-08" db="EMBL/GenBank/DDBJ databases">
        <title>Whole genome of Aphis craccivora.</title>
        <authorList>
            <person name="Voronova N.V."/>
            <person name="Shulinski R.S."/>
            <person name="Bandarenka Y.V."/>
            <person name="Zhorov D.G."/>
            <person name="Warner D."/>
        </authorList>
    </citation>
    <scope>NUCLEOTIDE SEQUENCE [LARGE SCALE GENOMIC DNA]</scope>
    <source>
        <strain evidence="2">180601</strain>
        <tissue evidence="2">Whole Body</tissue>
    </source>
</reference>
<comment type="caution">
    <text evidence="2">The sequence shown here is derived from an EMBL/GenBank/DDBJ whole genome shotgun (WGS) entry which is preliminary data.</text>
</comment>
<protein>
    <submittedName>
        <fullName evidence="2">Uncharacterized protein</fullName>
    </submittedName>
</protein>
<evidence type="ECO:0000256" key="1">
    <source>
        <dbReference type="SAM" id="Coils"/>
    </source>
</evidence>
<proteinExistence type="predicted"/>
<keyword evidence="1" id="KW-0175">Coiled coil</keyword>
<accession>A0A6G0Y7Y4</accession>
<keyword evidence="3" id="KW-1185">Reference proteome</keyword>
<dbReference type="Proteomes" id="UP000478052">
    <property type="component" value="Unassembled WGS sequence"/>
</dbReference>
<feature type="coiled-coil region" evidence="1">
    <location>
        <begin position="111"/>
        <end position="167"/>
    </location>
</feature>
<name>A0A6G0Y7Y4_APHCR</name>
<sequence length="354" mass="41014">MVVLDDQYVNEEDSTNAITIANTEQSIPIPIIEEPNMTTRLSENVPESSLPTTVPVTTGPLLSNENDDNCSSIASNNTVNDTSVKVYTESEMQELDEMWLSIVRQEKSQHLLTIKNLIEESNQTLNKCKEESNQILNKCKEESKKRESELENHINELRQNIVTMKHNFIRNIYCKQKFGKEELEMLVITLIKKKKRGTTGHTITPQYQMNYYGFRRQLNSMLKAVKEKINTSKGDRVELWFVSYNAVQDFIKCKSYIDQKAKENGIELKMKGNDIGANLNSTNFDIVESIRDFGESEGMIELNKNFLQTVIEISKNHRRTKNDQARVEQLKNYVKEESDEMLKDIYNYIMKNLN</sequence>
<organism evidence="2 3">
    <name type="scientific">Aphis craccivora</name>
    <name type="common">Cowpea aphid</name>
    <dbReference type="NCBI Taxonomy" id="307492"/>
    <lineage>
        <taxon>Eukaryota</taxon>
        <taxon>Metazoa</taxon>
        <taxon>Ecdysozoa</taxon>
        <taxon>Arthropoda</taxon>
        <taxon>Hexapoda</taxon>
        <taxon>Insecta</taxon>
        <taxon>Pterygota</taxon>
        <taxon>Neoptera</taxon>
        <taxon>Paraneoptera</taxon>
        <taxon>Hemiptera</taxon>
        <taxon>Sternorrhyncha</taxon>
        <taxon>Aphidomorpha</taxon>
        <taxon>Aphidoidea</taxon>
        <taxon>Aphididae</taxon>
        <taxon>Aphidini</taxon>
        <taxon>Aphis</taxon>
        <taxon>Aphis</taxon>
    </lineage>
</organism>
<evidence type="ECO:0000313" key="2">
    <source>
        <dbReference type="EMBL" id="KAF0750685.1"/>
    </source>
</evidence>
<dbReference type="OrthoDB" id="6630438at2759"/>
<evidence type="ECO:0000313" key="3">
    <source>
        <dbReference type="Proteomes" id="UP000478052"/>
    </source>
</evidence>